<dbReference type="Gene3D" id="1.10.10.800">
    <property type="match status" value="1"/>
</dbReference>
<dbReference type="Proteomes" id="UP001595690">
    <property type="component" value="Unassembled WGS sequence"/>
</dbReference>
<dbReference type="Gene3D" id="3.40.50.1820">
    <property type="entry name" value="alpha/beta hydrolase"/>
    <property type="match status" value="1"/>
</dbReference>
<gene>
    <name evidence="4" type="ORF">ACFOWZ_37040</name>
</gene>
<protein>
    <submittedName>
        <fullName evidence="4">L-2-amino-thiazoline-4-carboxylic acid hydrolase</fullName>
    </submittedName>
</protein>
<name>A0ABV8C585_9PSEU</name>
<feature type="domain" description="Xaa-Pro dipeptidyl-peptidase-like" evidence="3">
    <location>
        <begin position="12"/>
        <end position="160"/>
    </location>
</feature>
<dbReference type="Pfam" id="PF02129">
    <property type="entry name" value="Peptidase_S15"/>
    <property type="match status" value="1"/>
</dbReference>
<keyword evidence="5" id="KW-1185">Reference proteome</keyword>
<comment type="caution">
    <text evidence="4">The sequence shown here is derived from an EMBL/GenBank/DDBJ whole genome shotgun (WGS) entry which is preliminary data.</text>
</comment>
<dbReference type="InterPro" id="IPR050261">
    <property type="entry name" value="FrsA_esterase"/>
</dbReference>
<accession>A0ABV8C585</accession>
<sequence>MSPREVFFDSAGVRCAADLYLPEEASGPVPCVVMGHGGSGTKRLGLPSYAEKFARGGVAAFVFDYRGFGASGGQLRQVIDVAAQREDYRAAIDHVRGLPEIDPRRVAVWGTSLSGGHVLAVAAADPGIAAVVSQVPMIDGMHRGRTLRQRLNREVTTRTWQFVLAAVRDVLGAAHGKPPRTVPVVAPPGQVAVFTEPEARETFEALGGEATGWRNELAPRFLFALPQYVRGTAERLSMPLLMCLADHDLQASSAFAARVAARAPHADLRLYPLGHFDVYTGEAFDQISDAQLAFLQTHLFSPNRRELPSRATRLDVPRVERVLSRKQVGRALRFARPVLVDELGERAAHEVAHRMAREYGEVAAVVPALRAPTSRMTLRLAVDSLVLYRSLPQDTAPHVKRALVSRFVARWMDGQFDTPIARWVYRHRAPHLLLRRFWFATANLADEPDGWRFRFLKPRPGLFYGVDVTRCGIVRFLADQGAAELAPLMCQGDYQIIRFLPPGVRFVRTQVIAEGAPYCDFRYATR</sequence>
<evidence type="ECO:0000256" key="2">
    <source>
        <dbReference type="ARBA" id="ARBA00022801"/>
    </source>
</evidence>
<dbReference type="InterPro" id="IPR026002">
    <property type="entry name" value="ATC_hydrolase-like"/>
</dbReference>
<organism evidence="4 5">
    <name type="scientific">Lentzea rhizosphaerae</name>
    <dbReference type="NCBI Taxonomy" id="2041025"/>
    <lineage>
        <taxon>Bacteria</taxon>
        <taxon>Bacillati</taxon>
        <taxon>Actinomycetota</taxon>
        <taxon>Actinomycetes</taxon>
        <taxon>Pseudonocardiales</taxon>
        <taxon>Pseudonocardiaceae</taxon>
        <taxon>Lentzea</taxon>
    </lineage>
</organism>
<evidence type="ECO:0000256" key="1">
    <source>
        <dbReference type="ARBA" id="ARBA00008645"/>
    </source>
</evidence>
<dbReference type="SUPFAM" id="SSF53474">
    <property type="entry name" value="alpha/beta-Hydrolases"/>
    <property type="match status" value="1"/>
</dbReference>
<evidence type="ECO:0000313" key="4">
    <source>
        <dbReference type="EMBL" id="MFC3897114.1"/>
    </source>
</evidence>
<dbReference type="EMBL" id="JBHRZI010000032">
    <property type="protein sequence ID" value="MFC3897114.1"/>
    <property type="molecule type" value="Genomic_DNA"/>
</dbReference>
<dbReference type="GO" id="GO:0016787">
    <property type="term" value="F:hydrolase activity"/>
    <property type="evidence" value="ECO:0007669"/>
    <property type="project" value="UniProtKB-KW"/>
</dbReference>
<evidence type="ECO:0000313" key="5">
    <source>
        <dbReference type="Proteomes" id="UP001595690"/>
    </source>
</evidence>
<comment type="similarity">
    <text evidence="1">Belongs to the AB hydrolase superfamily.</text>
</comment>
<dbReference type="InterPro" id="IPR000383">
    <property type="entry name" value="Xaa-Pro-like_dom"/>
</dbReference>
<reference evidence="5" key="1">
    <citation type="journal article" date="2019" name="Int. J. Syst. Evol. Microbiol.">
        <title>The Global Catalogue of Microorganisms (GCM) 10K type strain sequencing project: providing services to taxonomists for standard genome sequencing and annotation.</title>
        <authorList>
            <consortium name="The Broad Institute Genomics Platform"/>
            <consortium name="The Broad Institute Genome Sequencing Center for Infectious Disease"/>
            <person name="Wu L."/>
            <person name="Ma J."/>
        </authorList>
    </citation>
    <scope>NUCLEOTIDE SEQUENCE [LARGE SCALE GENOMIC DNA]</scope>
    <source>
        <strain evidence="5">CGMCC 4.7405</strain>
    </source>
</reference>
<dbReference type="RefSeq" id="WP_382378600.1">
    <property type="nucleotide sequence ID" value="NZ_JBHRZI010000032.1"/>
</dbReference>
<dbReference type="Pfam" id="PF14196">
    <property type="entry name" value="ATC_hydrolase"/>
    <property type="match status" value="1"/>
</dbReference>
<dbReference type="PANTHER" id="PTHR22946">
    <property type="entry name" value="DIENELACTONE HYDROLASE DOMAIN-CONTAINING PROTEIN-RELATED"/>
    <property type="match status" value="1"/>
</dbReference>
<dbReference type="PANTHER" id="PTHR22946:SF9">
    <property type="entry name" value="POLYKETIDE TRANSFERASE AF380"/>
    <property type="match status" value="1"/>
</dbReference>
<dbReference type="InterPro" id="IPR029058">
    <property type="entry name" value="AB_hydrolase_fold"/>
</dbReference>
<proteinExistence type="inferred from homology"/>
<keyword evidence="2 4" id="KW-0378">Hydrolase</keyword>
<evidence type="ECO:0000259" key="3">
    <source>
        <dbReference type="Pfam" id="PF02129"/>
    </source>
</evidence>